<dbReference type="GO" id="GO:0030247">
    <property type="term" value="F:polysaccharide binding"/>
    <property type="evidence" value="ECO:0007669"/>
    <property type="project" value="InterPro"/>
</dbReference>
<organism evidence="4">
    <name type="scientific">Prunus dulcis</name>
    <name type="common">Almond</name>
    <name type="synonym">Amygdalus dulcis</name>
    <dbReference type="NCBI Taxonomy" id="3755"/>
    <lineage>
        <taxon>Eukaryota</taxon>
        <taxon>Viridiplantae</taxon>
        <taxon>Streptophyta</taxon>
        <taxon>Embryophyta</taxon>
        <taxon>Tracheophyta</taxon>
        <taxon>Spermatophyta</taxon>
        <taxon>Magnoliopsida</taxon>
        <taxon>eudicotyledons</taxon>
        <taxon>Gunneridae</taxon>
        <taxon>Pentapetalae</taxon>
        <taxon>rosids</taxon>
        <taxon>fabids</taxon>
        <taxon>Rosales</taxon>
        <taxon>Rosaceae</taxon>
        <taxon>Amygdaloideae</taxon>
        <taxon>Amygdaleae</taxon>
        <taxon>Prunus</taxon>
    </lineage>
</organism>
<feature type="domain" description="Wall-associated receptor kinase galacturonan-binding" evidence="3">
    <location>
        <begin position="13"/>
        <end position="80"/>
    </location>
</feature>
<protein>
    <submittedName>
        <fullName evidence="4">Wall associated kinase-like 7</fullName>
    </submittedName>
</protein>
<sequence>MAQVVPRMAKSGCQEYCGDVLIPYPFGIGSSEDCYLDDWFEIECSNQSSKTTSSAPHYKPVLKQAQLEVLNISIEGTLQVNSNVTFFCNETESSPMANLTGSPFVYSQEKTDSLQLAAASLPGCISRVVVDYHSSISHYDALPLYTKKTQNADCDDYAFLVDKDWFERSSSAHAVKSRSNVPVGRPYCLGSPALDYNNRSTFLVTAQLALKEIPIFLKLVKVHIDECMIGHNRCGPKQF</sequence>
<evidence type="ECO:0000313" key="4">
    <source>
        <dbReference type="EMBL" id="BBG96518.1"/>
    </source>
</evidence>
<proteinExistence type="predicted"/>
<evidence type="ECO:0000256" key="1">
    <source>
        <dbReference type="ARBA" id="ARBA00004167"/>
    </source>
</evidence>
<gene>
    <name evidence="4" type="ORF">Prudu_005350</name>
</gene>
<evidence type="ECO:0000256" key="2">
    <source>
        <dbReference type="ARBA" id="ARBA00022729"/>
    </source>
</evidence>
<comment type="subcellular location">
    <subcellularLocation>
        <location evidence="1">Membrane</location>
        <topology evidence="1">Single-pass membrane protein</topology>
    </subcellularLocation>
</comment>
<dbReference type="Pfam" id="PF13947">
    <property type="entry name" value="GUB_WAK_bind"/>
    <property type="match status" value="1"/>
</dbReference>
<dbReference type="GO" id="GO:0016301">
    <property type="term" value="F:kinase activity"/>
    <property type="evidence" value="ECO:0007669"/>
    <property type="project" value="UniProtKB-KW"/>
</dbReference>
<evidence type="ECO:0000259" key="3">
    <source>
        <dbReference type="Pfam" id="PF13947"/>
    </source>
</evidence>
<accession>A0A4Y1QXJ0</accession>
<name>A0A4Y1QXJ0_PRUDU</name>
<reference evidence="4" key="1">
    <citation type="journal article" date="2019" name="Science">
        <title>Mutation of a bHLH transcription factor allowed almond domestication.</title>
        <authorList>
            <person name="Sanchez-Perez R."/>
            <person name="Pavan S."/>
            <person name="Mazzeo R."/>
            <person name="Moldovan C."/>
            <person name="Aiese Cigliano R."/>
            <person name="Del Cueto J."/>
            <person name="Ricciardi F."/>
            <person name="Lotti C."/>
            <person name="Ricciardi L."/>
            <person name="Dicenta F."/>
            <person name="Lopez-Marques R.L."/>
            <person name="Lindberg Moller B."/>
        </authorList>
    </citation>
    <scope>NUCLEOTIDE SEQUENCE</scope>
</reference>
<dbReference type="EMBL" id="AP019298">
    <property type="protein sequence ID" value="BBG96518.1"/>
    <property type="molecule type" value="Genomic_DNA"/>
</dbReference>
<keyword evidence="4" id="KW-0808">Transferase</keyword>
<dbReference type="AlphaFoldDB" id="A0A4Y1QXJ0"/>
<dbReference type="InterPro" id="IPR025287">
    <property type="entry name" value="WAK_GUB"/>
</dbReference>
<keyword evidence="4" id="KW-0418">Kinase</keyword>
<dbReference type="GO" id="GO:0016020">
    <property type="term" value="C:membrane"/>
    <property type="evidence" value="ECO:0007669"/>
    <property type="project" value="UniProtKB-SubCell"/>
</dbReference>
<keyword evidence="2" id="KW-0732">Signal</keyword>
<dbReference type="PANTHER" id="PTHR33491">
    <property type="entry name" value="OSJNBA0016N04.9 PROTEIN"/>
    <property type="match status" value="1"/>
</dbReference>